<feature type="compositionally biased region" description="Polar residues" evidence="1">
    <location>
        <begin position="104"/>
        <end position="117"/>
    </location>
</feature>
<feature type="compositionally biased region" description="Low complexity" evidence="1">
    <location>
        <begin position="200"/>
        <end position="209"/>
    </location>
</feature>
<dbReference type="EMBL" id="JAGTTL010000002">
    <property type="protein sequence ID" value="KAK6327900.1"/>
    <property type="molecule type" value="Genomic_DNA"/>
</dbReference>
<name>A0AAN8MAN4_9TELE</name>
<protein>
    <submittedName>
        <fullName evidence="2">Uncharacterized protein</fullName>
    </submittedName>
</protein>
<feature type="compositionally biased region" description="Basic residues" evidence="1">
    <location>
        <begin position="213"/>
        <end position="223"/>
    </location>
</feature>
<feature type="region of interest" description="Disordered" evidence="1">
    <location>
        <begin position="140"/>
        <end position="318"/>
    </location>
</feature>
<sequence length="440" mass="48711">MVETRTVPLESLDDSSDDEPLIALVKKKPQPIEPNGTQSEKDQNQEPDPQSKNSKRKDSGLDDTSDDEPLTKLVNKIPRPKKATVEAERPGTTNIKRGTGNGIKKTNNKITGSTQNEDSYDSSDDEPLIKMVKKIPKQTSLPFKKRPFNTAREVNDVKKCRNNSKNANNISTDSSSGDSSDDVPLIKMVDKLKAQKRTKTPTTTARTTPGIKKPSRVLKKHNRRIETSDDSSDDEPLIHLTKRSPSKETDRTIPKRCVAKESNNNNCSQIKGEISREEEVGSDSDDEPLINLVKKPHKAVKKTTTPAKKRSVSGKTVVARKKTRADIVNKAVIRRSTKVVQSTSEGSLDDSSDDEPLIKKMVRNPPMKNLMVILEKCDTKEVLEDNDRANVGNTGERSAGEEENSDDELLIKMVTNPPHSSPETMAEKGNNSQTALTMNL</sequence>
<evidence type="ECO:0000313" key="3">
    <source>
        <dbReference type="Proteomes" id="UP001356427"/>
    </source>
</evidence>
<gene>
    <name evidence="2" type="ORF">J4Q44_G00035460</name>
</gene>
<feature type="region of interest" description="Disordered" evidence="1">
    <location>
        <begin position="384"/>
        <end position="440"/>
    </location>
</feature>
<comment type="caution">
    <text evidence="2">The sequence shown here is derived from an EMBL/GenBank/DDBJ whole genome shotgun (WGS) entry which is preliminary data.</text>
</comment>
<proteinExistence type="predicted"/>
<feature type="compositionally biased region" description="Basic residues" evidence="1">
    <location>
        <begin position="294"/>
        <end position="318"/>
    </location>
</feature>
<keyword evidence="3" id="KW-1185">Reference proteome</keyword>
<feature type="region of interest" description="Disordered" evidence="1">
    <location>
        <begin position="1"/>
        <end position="124"/>
    </location>
</feature>
<reference evidence="2 3" key="1">
    <citation type="submission" date="2021-04" db="EMBL/GenBank/DDBJ databases">
        <authorList>
            <person name="De Guttry C."/>
            <person name="Zahm M."/>
            <person name="Klopp C."/>
            <person name="Cabau C."/>
            <person name="Louis A."/>
            <person name="Berthelot C."/>
            <person name="Parey E."/>
            <person name="Roest Crollius H."/>
            <person name="Montfort J."/>
            <person name="Robinson-Rechavi M."/>
            <person name="Bucao C."/>
            <person name="Bouchez O."/>
            <person name="Gislard M."/>
            <person name="Lluch J."/>
            <person name="Milhes M."/>
            <person name="Lampietro C."/>
            <person name="Lopez Roques C."/>
            <person name="Donnadieu C."/>
            <person name="Braasch I."/>
            <person name="Desvignes T."/>
            <person name="Postlethwait J."/>
            <person name="Bobe J."/>
            <person name="Wedekind C."/>
            <person name="Guiguen Y."/>
        </authorList>
    </citation>
    <scope>NUCLEOTIDE SEQUENCE [LARGE SCALE GENOMIC DNA]</scope>
    <source>
        <strain evidence="2">Cs_M1</strain>
        <tissue evidence="2">Blood</tissue>
    </source>
</reference>
<feature type="compositionally biased region" description="Polar residues" evidence="1">
    <location>
        <begin position="417"/>
        <end position="440"/>
    </location>
</feature>
<dbReference type="Proteomes" id="UP001356427">
    <property type="component" value="Unassembled WGS sequence"/>
</dbReference>
<feature type="compositionally biased region" description="Acidic residues" evidence="1">
    <location>
        <begin position="11"/>
        <end position="20"/>
    </location>
</feature>
<evidence type="ECO:0000313" key="2">
    <source>
        <dbReference type="EMBL" id="KAK6327900.1"/>
    </source>
</evidence>
<dbReference type="AlphaFoldDB" id="A0AAN8MAN4"/>
<accession>A0AAN8MAN4</accession>
<evidence type="ECO:0000256" key="1">
    <source>
        <dbReference type="SAM" id="MobiDB-lite"/>
    </source>
</evidence>
<organism evidence="2 3">
    <name type="scientific">Coregonus suidteri</name>
    <dbReference type="NCBI Taxonomy" id="861788"/>
    <lineage>
        <taxon>Eukaryota</taxon>
        <taxon>Metazoa</taxon>
        <taxon>Chordata</taxon>
        <taxon>Craniata</taxon>
        <taxon>Vertebrata</taxon>
        <taxon>Euteleostomi</taxon>
        <taxon>Actinopterygii</taxon>
        <taxon>Neopterygii</taxon>
        <taxon>Teleostei</taxon>
        <taxon>Protacanthopterygii</taxon>
        <taxon>Salmoniformes</taxon>
        <taxon>Salmonidae</taxon>
        <taxon>Coregoninae</taxon>
        <taxon>Coregonus</taxon>
    </lineage>
</organism>